<name>A0A8K0NS76_9TREE</name>
<reference evidence="2" key="1">
    <citation type="submission" date="2020-04" db="EMBL/GenBank/DDBJ databases">
        <title>Analysis of mating type loci in Filobasidium floriforme.</title>
        <authorList>
            <person name="Nowrousian M."/>
        </authorList>
    </citation>
    <scope>NUCLEOTIDE SEQUENCE</scope>
    <source>
        <strain evidence="2">CBS 6242</strain>
    </source>
</reference>
<feature type="compositionally biased region" description="Basic residues" evidence="1">
    <location>
        <begin position="317"/>
        <end position="328"/>
    </location>
</feature>
<dbReference type="Proteomes" id="UP000812966">
    <property type="component" value="Unassembled WGS sequence"/>
</dbReference>
<gene>
    <name evidence="2" type="ORF">FFLO_01982</name>
</gene>
<evidence type="ECO:0000313" key="2">
    <source>
        <dbReference type="EMBL" id="KAG7562609.1"/>
    </source>
</evidence>
<feature type="region of interest" description="Disordered" evidence="1">
    <location>
        <begin position="298"/>
        <end position="328"/>
    </location>
</feature>
<protein>
    <submittedName>
        <fullName evidence="2">Uncharacterized protein</fullName>
    </submittedName>
</protein>
<proteinExistence type="predicted"/>
<dbReference type="EMBL" id="JABELV010000029">
    <property type="protein sequence ID" value="KAG7562609.1"/>
    <property type="molecule type" value="Genomic_DNA"/>
</dbReference>
<evidence type="ECO:0000256" key="1">
    <source>
        <dbReference type="SAM" id="MobiDB-lite"/>
    </source>
</evidence>
<organism evidence="2 3">
    <name type="scientific">Filobasidium floriforme</name>
    <dbReference type="NCBI Taxonomy" id="5210"/>
    <lineage>
        <taxon>Eukaryota</taxon>
        <taxon>Fungi</taxon>
        <taxon>Dikarya</taxon>
        <taxon>Basidiomycota</taxon>
        <taxon>Agaricomycotina</taxon>
        <taxon>Tremellomycetes</taxon>
        <taxon>Filobasidiales</taxon>
        <taxon>Filobasidiaceae</taxon>
        <taxon>Filobasidium</taxon>
    </lineage>
</organism>
<accession>A0A8K0NS76</accession>
<sequence>MYASLEHTRSLIFNISLQQENFHGKMKPRSHTIELATGLILRVVSRGAPVASFSIAFRDRTGHSVDMVTWADLWFHHILDTRDEVTAEYTKIVAPSAVGLEIVKFNDSNDFTCQAWLDLPEAEEEDEDEDEDELDNCKHWRVWLENPEMEVEVSHFSQDLSQATRGSRQGRGASLKKDVVHGRVEALMRYKVLSAFPTCYVTAMETNEIHSHRTQLNLSKHNPTRISRYKHVQSRHLEPRPLLSRPRHSLHFGLARIRWIHSGLSRQDPLARWPFHLHRVERPRPLRRLVDHLFRQDRQPRRPGQVGRGLVRDHRLQKASRRCLRRRR</sequence>
<comment type="caution">
    <text evidence="2">The sequence shown here is derived from an EMBL/GenBank/DDBJ whole genome shotgun (WGS) entry which is preliminary data.</text>
</comment>
<dbReference type="AlphaFoldDB" id="A0A8K0NS76"/>
<evidence type="ECO:0000313" key="3">
    <source>
        <dbReference type="Proteomes" id="UP000812966"/>
    </source>
</evidence>
<keyword evidence="3" id="KW-1185">Reference proteome</keyword>